<keyword evidence="2" id="KW-0677">Repeat</keyword>
<evidence type="ECO:0000313" key="4">
    <source>
        <dbReference type="EMBL" id="TYJ12965.1"/>
    </source>
</evidence>
<sequence length="55" mass="6010">MALCRADVKLDVCSSCLNETISRVKLDCPSNKEAIGWSADCTLRYSNTNLSEIGN</sequence>
<keyword evidence="1" id="KW-0732">Signal</keyword>
<evidence type="ECO:0000256" key="1">
    <source>
        <dbReference type="ARBA" id="ARBA00022729"/>
    </source>
</evidence>
<dbReference type="Gene3D" id="3.30.430.20">
    <property type="entry name" value="Gnk2 domain, C-X8-C-X2-C motif"/>
    <property type="match status" value="1"/>
</dbReference>
<dbReference type="AlphaFoldDB" id="A0A5D2XG34"/>
<dbReference type="Proteomes" id="UP000323597">
    <property type="component" value="Chromosome A10"/>
</dbReference>
<evidence type="ECO:0000259" key="3">
    <source>
        <dbReference type="PROSITE" id="PS51473"/>
    </source>
</evidence>
<proteinExistence type="predicted"/>
<feature type="domain" description="Gnk2-homologous" evidence="3">
    <location>
        <begin position="1"/>
        <end position="50"/>
    </location>
</feature>
<evidence type="ECO:0000313" key="5">
    <source>
        <dbReference type="Proteomes" id="UP000323597"/>
    </source>
</evidence>
<dbReference type="PROSITE" id="PS51473">
    <property type="entry name" value="GNK2"/>
    <property type="match status" value="1"/>
</dbReference>
<dbReference type="PANTHER" id="PTHR32099">
    <property type="entry name" value="CYSTEINE-RICH REPEAT SECRETORY PROTEIN"/>
    <property type="match status" value="1"/>
</dbReference>
<accession>A0A5D2XG34</accession>
<dbReference type="Pfam" id="PF01657">
    <property type="entry name" value="Stress-antifung"/>
    <property type="match status" value="1"/>
</dbReference>
<dbReference type="EMBL" id="CM017645">
    <property type="protein sequence ID" value="TYJ12965.1"/>
    <property type="molecule type" value="Genomic_DNA"/>
</dbReference>
<evidence type="ECO:0000256" key="2">
    <source>
        <dbReference type="ARBA" id="ARBA00022737"/>
    </source>
</evidence>
<dbReference type="InterPro" id="IPR002902">
    <property type="entry name" value="GNK2"/>
</dbReference>
<reference evidence="4 5" key="1">
    <citation type="submission" date="2019-07" db="EMBL/GenBank/DDBJ databases">
        <title>WGS assembly of Gossypium mustelinum.</title>
        <authorList>
            <person name="Chen Z.J."/>
            <person name="Sreedasyam A."/>
            <person name="Ando A."/>
            <person name="Song Q."/>
            <person name="De L."/>
            <person name="Hulse-Kemp A."/>
            <person name="Ding M."/>
            <person name="Ye W."/>
            <person name="Kirkbride R."/>
            <person name="Jenkins J."/>
            <person name="Plott C."/>
            <person name="Lovell J."/>
            <person name="Lin Y.-M."/>
            <person name="Vaughn R."/>
            <person name="Liu B."/>
            <person name="Li W."/>
            <person name="Simpson S."/>
            <person name="Scheffler B."/>
            <person name="Saski C."/>
            <person name="Grover C."/>
            <person name="Hu G."/>
            <person name="Conover J."/>
            <person name="Carlson J."/>
            <person name="Shu S."/>
            <person name="Boston L."/>
            <person name="Williams M."/>
            <person name="Peterson D."/>
            <person name="Mcgee K."/>
            <person name="Jones D."/>
            <person name="Wendel J."/>
            <person name="Stelly D."/>
            <person name="Grimwood J."/>
            <person name="Schmutz J."/>
        </authorList>
    </citation>
    <scope>NUCLEOTIDE SEQUENCE [LARGE SCALE GENOMIC DNA]</scope>
    <source>
        <strain evidence="4">1408120.09</strain>
    </source>
</reference>
<keyword evidence="5" id="KW-1185">Reference proteome</keyword>
<organism evidence="4 5">
    <name type="scientific">Gossypium mustelinum</name>
    <name type="common">Cotton</name>
    <name type="synonym">Gossypium caicoense</name>
    <dbReference type="NCBI Taxonomy" id="34275"/>
    <lineage>
        <taxon>Eukaryota</taxon>
        <taxon>Viridiplantae</taxon>
        <taxon>Streptophyta</taxon>
        <taxon>Embryophyta</taxon>
        <taxon>Tracheophyta</taxon>
        <taxon>Spermatophyta</taxon>
        <taxon>Magnoliopsida</taxon>
        <taxon>eudicotyledons</taxon>
        <taxon>Gunneridae</taxon>
        <taxon>Pentapetalae</taxon>
        <taxon>rosids</taxon>
        <taxon>malvids</taxon>
        <taxon>Malvales</taxon>
        <taxon>Malvaceae</taxon>
        <taxon>Malvoideae</taxon>
        <taxon>Gossypium</taxon>
    </lineage>
</organism>
<dbReference type="PANTHER" id="PTHR32099:SF35">
    <property type="entry name" value="CYSTEINE-RICH REPEAT SECRETORY PROTEIN 38-LIKE"/>
    <property type="match status" value="1"/>
</dbReference>
<name>A0A5D2XG34_GOSMU</name>
<protein>
    <recommendedName>
        <fullName evidence="3">Gnk2-homologous domain-containing protein</fullName>
    </recommendedName>
</protein>
<dbReference type="CDD" id="cd23509">
    <property type="entry name" value="Gnk2-like"/>
    <property type="match status" value="1"/>
</dbReference>
<dbReference type="InterPro" id="IPR038408">
    <property type="entry name" value="GNK2_sf"/>
</dbReference>
<gene>
    <name evidence="4" type="ORF">E1A91_A10G018300v1</name>
</gene>